<dbReference type="GO" id="GO:0005886">
    <property type="term" value="C:plasma membrane"/>
    <property type="evidence" value="ECO:0007669"/>
    <property type="project" value="UniProtKB-SubCell"/>
</dbReference>
<dbReference type="Pfam" id="PF02534">
    <property type="entry name" value="T4SS-DNA_transf"/>
    <property type="match status" value="1"/>
</dbReference>
<dbReference type="InterPro" id="IPR051539">
    <property type="entry name" value="T4SS-coupling_protein"/>
</dbReference>
<evidence type="ECO:0000313" key="9">
    <source>
        <dbReference type="Proteomes" id="UP000207598"/>
    </source>
</evidence>
<keyword evidence="6" id="KW-0472">Membrane</keyword>
<evidence type="ECO:0000256" key="7">
    <source>
        <dbReference type="SAM" id="MobiDB-lite"/>
    </source>
</evidence>
<dbReference type="PANTHER" id="PTHR37937:SF1">
    <property type="entry name" value="CONJUGATIVE TRANSFER: DNA TRANSPORT"/>
    <property type="match status" value="1"/>
</dbReference>
<keyword evidence="9" id="KW-1185">Reference proteome</keyword>
<keyword evidence="4" id="KW-0812">Transmembrane</keyword>
<reference evidence="8 9" key="1">
    <citation type="submission" date="2017-05" db="EMBL/GenBank/DDBJ databases">
        <authorList>
            <person name="Song R."/>
            <person name="Chenine A.L."/>
            <person name="Ruprecht R.M."/>
        </authorList>
    </citation>
    <scope>NUCLEOTIDE SEQUENCE [LARGE SCALE GENOMIC DNA]</scope>
    <source>
        <strain evidence="8 9">CECT 8898</strain>
    </source>
</reference>
<protein>
    <submittedName>
        <fullName evidence="8">Conjugal transfer protein TraG</fullName>
    </submittedName>
</protein>
<evidence type="ECO:0000256" key="5">
    <source>
        <dbReference type="ARBA" id="ARBA00022989"/>
    </source>
</evidence>
<evidence type="ECO:0000256" key="2">
    <source>
        <dbReference type="ARBA" id="ARBA00008806"/>
    </source>
</evidence>
<comment type="similarity">
    <text evidence="2">Belongs to the VirD4/TraG family.</text>
</comment>
<dbReference type="SUPFAM" id="SSF52540">
    <property type="entry name" value="P-loop containing nucleoside triphosphate hydrolases"/>
    <property type="match status" value="1"/>
</dbReference>
<dbReference type="Proteomes" id="UP000207598">
    <property type="component" value="Unassembled WGS sequence"/>
</dbReference>
<keyword evidence="3" id="KW-1003">Cell membrane</keyword>
<evidence type="ECO:0000256" key="6">
    <source>
        <dbReference type="ARBA" id="ARBA00023136"/>
    </source>
</evidence>
<organism evidence="8 9">
    <name type="scientific">Maliponia aquimaris</name>
    <dbReference type="NCBI Taxonomy" id="1673631"/>
    <lineage>
        <taxon>Bacteria</taxon>
        <taxon>Pseudomonadati</taxon>
        <taxon>Pseudomonadota</taxon>
        <taxon>Alphaproteobacteria</taxon>
        <taxon>Rhodobacterales</taxon>
        <taxon>Paracoccaceae</taxon>
        <taxon>Maliponia</taxon>
    </lineage>
</organism>
<evidence type="ECO:0000256" key="4">
    <source>
        <dbReference type="ARBA" id="ARBA00022692"/>
    </source>
</evidence>
<dbReference type="Gene3D" id="3.40.50.300">
    <property type="entry name" value="P-loop containing nucleotide triphosphate hydrolases"/>
    <property type="match status" value="1"/>
</dbReference>
<dbReference type="RefSeq" id="WP_094019329.1">
    <property type="nucleotide sequence ID" value="NZ_FXYF01000001.1"/>
</dbReference>
<evidence type="ECO:0000313" key="8">
    <source>
        <dbReference type="EMBL" id="SMX33417.1"/>
    </source>
</evidence>
<comment type="subcellular location">
    <subcellularLocation>
        <location evidence="1">Cell membrane</location>
        <topology evidence="1">Multi-pass membrane protein</topology>
    </subcellularLocation>
</comment>
<proteinExistence type="inferred from homology"/>
<gene>
    <name evidence="8" type="primary">traG_1</name>
    <name evidence="8" type="ORF">MAA8898_00461</name>
</gene>
<evidence type="ECO:0000256" key="3">
    <source>
        <dbReference type="ARBA" id="ARBA00022475"/>
    </source>
</evidence>
<dbReference type="OrthoDB" id="9759295at2"/>
<dbReference type="InterPro" id="IPR003688">
    <property type="entry name" value="TraG/VirD4"/>
</dbReference>
<dbReference type="AlphaFoldDB" id="A0A238JTA8"/>
<dbReference type="EMBL" id="FXYF01000001">
    <property type="protein sequence ID" value="SMX33417.1"/>
    <property type="molecule type" value="Genomic_DNA"/>
</dbReference>
<evidence type="ECO:0000256" key="1">
    <source>
        <dbReference type="ARBA" id="ARBA00004651"/>
    </source>
</evidence>
<dbReference type="InterPro" id="IPR027417">
    <property type="entry name" value="P-loop_NTPase"/>
</dbReference>
<feature type="compositionally biased region" description="Basic and acidic residues" evidence="7">
    <location>
        <begin position="22"/>
        <end position="34"/>
    </location>
</feature>
<sequence>MTLLLGWTDPLETPQPVGFGRRAPEDARRRPYRDPNKEGHWLCVAPTGTGKSASFAIPQLLTYPGSMIVVDVKGELANTTARYRRTLGEVLILDPFEQVGGSEGAFNPLSHLSADDPGLVDDAYTLASLFGYGPAQSHSSQNDRFWDESGQDVIAALIVQAVRDKDPAERTLGAVYEKFHGEDPNYKLAVMLDNGNPHPFTLDKIGGYLELPDVTRGGVRATVNQQLRMLAGQGVRKSFASNSMDPDILSAGTPCTLYLVLPPDRLGSHSGLIRIALTALLQRLLRRLHRPAHPTLLLVDEAAQLGPIPALSAAITLGRGFGIRAALLVQSLAQLRHAYGTAHDTIIENCSLITMGRHTAFSMARQLAEQGFGDVSAETLFGLTRDEVMIRASGEPSRRLRKLDYRHDALFAGRFDPNPLYEPLRAPTTQLKLAL</sequence>
<feature type="region of interest" description="Disordered" evidence="7">
    <location>
        <begin position="14"/>
        <end position="34"/>
    </location>
</feature>
<dbReference type="CDD" id="cd01127">
    <property type="entry name" value="TrwB_TraG_TraD_VirD4"/>
    <property type="match status" value="2"/>
</dbReference>
<name>A0A238JTA8_9RHOB</name>
<accession>A0A238JTA8</accession>
<keyword evidence="5" id="KW-1133">Transmembrane helix</keyword>
<dbReference type="PANTHER" id="PTHR37937">
    <property type="entry name" value="CONJUGATIVE TRANSFER: DNA TRANSPORT"/>
    <property type="match status" value="1"/>
</dbReference>